<comment type="caution">
    <text evidence="3">The sequence shown here is derived from an EMBL/GenBank/DDBJ whole genome shotgun (WGS) entry which is preliminary data.</text>
</comment>
<evidence type="ECO:0000313" key="3">
    <source>
        <dbReference type="EMBL" id="CAG7816188.1"/>
    </source>
</evidence>
<name>A0A8J2KG66_9HEXA</name>
<gene>
    <name evidence="3" type="ORF">AFUS01_LOCUS26818</name>
</gene>
<reference evidence="3" key="1">
    <citation type="submission" date="2021-06" db="EMBL/GenBank/DDBJ databases">
        <authorList>
            <person name="Hodson N. C."/>
            <person name="Mongue J. A."/>
            <person name="Jaron S. K."/>
        </authorList>
    </citation>
    <scope>NUCLEOTIDE SEQUENCE</scope>
</reference>
<evidence type="ECO:0000313" key="4">
    <source>
        <dbReference type="Proteomes" id="UP000708208"/>
    </source>
</evidence>
<proteinExistence type="predicted"/>
<sequence length="108" mass="12854">MKIFLLPVILLWIIYFLGEVSGRPNPVPNDDINDQEFLAKYERSHDQSKRVKRHRRVTGPETPEDQDVIDELDVFKGIRRRNRDKRDIRTNIFKRFIDEGYYSSSDAS</sequence>
<dbReference type="AlphaFoldDB" id="A0A8J2KG66"/>
<feature type="signal peptide" evidence="2">
    <location>
        <begin position="1"/>
        <end position="22"/>
    </location>
</feature>
<accession>A0A8J2KG66</accession>
<evidence type="ECO:0000256" key="1">
    <source>
        <dbReference type="SAM" id="MobiDB-lite"/>
    </source>
</evidence>
<feature type="region of interest" description="Disordered" evidence="1">
    <location>
        <begin position="43"/>
        <end position="64"/>
    </location>
</feature>
<dbReference type="EMBL" id="CAJVCH010363179">
    <property type="protein sequence ID" value="CAG7816188.1"/>
    <property type="molecule type" value="Genomic_DNA"/>
</dbReference>
<protein>
    <submittedName>
        <fullName evidence="3">Uncharacterized protein</fullName>
    </submittedName>
</protein>
<keyword evidence="2" id="KW-0732">Signal</keyword>
<dbReference type="Proteomes" id="UP000708208">
    <property type="component" value="Unassembled WGS sequence"/>
</dbReference>
<evidence type="ECO:0000256" key="2">
    <source>
        <dbReference type="SAM" id="SignalP"/>
    </source>
</evidence>
<keyword evidence="4" id="KW-1185">Reference proteome</keyword>
<organism evidence="3 4">
    <name type="scientific">Allacma fusca</name>
    <dbReference type="NCBI Taxonomy" id="39272"/>
    <lineage>
        <taxon>Eukaryota</taxon>
        <taxon>Metazoa</taxon>
        <taxon>Ecdysozoa</taxon>
        <taxon>Arthropoda</taxon>
        <taxon>Hexapoda</taxon>
        <taxon>Collembola</taxon>
        <taxon>Symphypleona</taxon>
        <taxon>Sminthuridae</taxon>
        <taxon>Allacma</taxon>
    </lineage>
</organism>
<feature type="chain" id="PRO_5035153136" evidence="2">
    <location>
        <begin position="23"/>
        <end position="108"/>
    </location>
</feature>